<dbReference type="EMBL" id="CABIJS010000702">
    <property type="protein sequence ID" value="VUZ56394.1"/>
    <property type="molecule type" value="Genomic_DNA"/>
</dbReference>
<evidence type="ECO:0000313" key="1">
    <source>
        <dbReference type="EMBL" id="VUZ47247.1"/>
    </source>
</evidence>
<accession>A0A564ZA69</accession>
<proteinExistence type="predicted"/>
<sequence length="100" mass="11232">MTLDSLAHCNSPIFLASAFICLEKSEWNDMICYYRNAKELLSGLRNLYVCLNKAYDLCEVSTGHDESHYRGSHLLQSRSSSASPNADDDPVMLLGYHVTL</sequence>
<organism evidence="2 4">
    <name type="scientific">Hymenolepis diminuta</name>
    <name type="common">Rat tapeworm</name>
    <dbReference type="NCBI Taxonomy" id="6216"/>
    <lineage>
        <taxon>Eukaryota</taxon>
        <taxon>Metazoa</taxon>
        <taxon>Spiralia</taxon>
        <taxon>Lophotrochozoa</taxon>
        <taxon>Platyhelminthes</taxon>
        <taxon>Cestoda</taxon>
        <taxon>Eucestoda</taxon>
        <taxon>Cyclophyllidea</taxon>
        <taxon>Hymenolepididae</taxon>
        <taxon>Hymenolepis</taxon>
    </lineage>
</organism>
<gene>
    <name evidence="2" type="ORF">WMSIL1_LOCUS14014</name>
    <name evidence="3" type="ORF">WMSIL1_LOCUS14021</name>
    <name evidence="1" type="ORF">WMSIL1_LOCUS6858</name>
</gene>
<dbReference type="Proteomes" id="UP000321570">
    <property type="component" value="Unassembled WGS sequence"/>
</dbReference>
<evidence type="ECO:0000313" key="2">
    <source>
        <dbReference type="EMBL" id="VUZ56391.1"/>
    </source>
</evidence>
<dbReference type="EMBL" id="CABIJS010000702">
    <property type="protein sequence ID" value="VUZ56391.1"/>
    <property type="molecule type" value="Genomic_DNA"/>
</dbReference>
<protein>
    <submittedName>
        <fullName evidence="2">Uncharacterized protein</fullName>
    </submittedName>
</protein>
<evidence type="ECO:0000313" key="4">
    <source>
        <dbReference type="Proteomes" id="UP000321570"/>
    </source>
</evidence>
<name>A0A564ZA69_HYMDI</name>
<dbReference type="EMBL" id="CABIJS010000226">
    <property type="protein sequence ID" value="VUZ47247.1"/>
    <property type="molecule type" value="Genomic_DNA"/>
</dbReference>
<dbReference type="AlphaFoldDB" id="A0A564ZA69"/>
<keyword evidence="4" id="KW-1185">Reference proteome</keyword>
<reference evidence="2 4" key="1">
    <citation type="submission" date="2019-07" db="EMBL/GenBank/DDBJ databases">
        <authorList>
            <person name="Jastrzebski P J."/>
            <person name="Paukszto L."/>
            <person name="Jastrzebski P J."/>
        </authorList>
    </citation>
    <scope>NUCLEOTIDE SEQUENCE [LARGE SCALE GENOMIC DNA]</scope>
    <source>
        <strain evidence="2 4">WMS-il1</strain>
    </source>
</reference>
<evidence type="ECO:0000313" key="3">
    <source>
        <dbReference type="EMBL" id="VUZ56394.1"/>
    </source>
</evidence>